<dbReference type="Gramene" id="PGSC0003DMT400055860">
    <property type="protein sequence ID" value="PGSC0003DMT400055860"/>
    <property type="gene ID" value="PGSC0003DMG400021696"/>
</dbReference>
<reference evidence="2" key="1">
    <citation type="journal article" date="2011" name="Nature">
        <title>Genome sequence and analysis of the tuber crop potato.</title>
        <authorList>
            <consortium name="The Potato Genome Sequencing Consortium"/>
        </authorList>
    </citation>
    <scope>NUCLEOTIDE SEQUENCE [LARGE SCALE GENOMIC DNA]</scope>
    <source>
        <strain evidence="2">cv. DM1-3 516 R44</strain>
    </source>
</reference>
<keyword evidence="2" id="KW-1185">Reference proteome</keyword>
<dbReference type="Proteomes" id="UP000011115">
    <property type="component" value="Unassembled WGS sequence"/>
</dbReference>
<reference evidence="1" key="2">
    <citation type="submission" date="2015-06" db="UniProtKB">
        <authorList>
            <consortium name="EnsemblPlants"/>
        </authorList>
    </citation>
    <scope>IDENTIFICATION</scope>
    <source>
        <strain evidence="1">DM1-3 516 R44</strain>
    </source>
</reference>
<dbReference type="HOGENOM" id="CLU_1513128_0_0_1"/>
<name>M1BYP1_SOLTU</name>
<evidence type="ECO:0000313" key="1">
    <source>
        <dbReference type="EnsemblPlants" id="PGSC0003DMT400055860"/>
    </source>
</evidence>
<proteinExistence type="predicted"/>
<dbReference type="AlphaFoldDB" id="M1BYP1"/>
<accession>M1BYP1</accession>
<dbReference type="PaxDb" id="4113-PGSC0003DMT400055860"/>
<dbReference type="InParanoid" id="M1BYP1"/>
<protein>
    <submittedName>
        <fullName evidence="1">Uncharacterized protein</fullName>
    </submittedName>
</protein>
<dbReference type="EnsemblPlants" id="PGSC0003DMT400055860">
    <property type="protein sequence ID" value="PGSC0003DMT400055860"/>
    <property type="gene ID" value="PGSC0003DMG400021696"/>
</dbReference>
<evidence type="ECO:0000313" key="2">
    <source>
        <dbReference type="Proteomes" id="UP000011115"/>
    </source>
</evidence>
<sequence>MESFNLVNPMKNLGNERRMKKFEEEFCKEDVRWKPEVKPVHLRDGKGYLGISNGGDKPYKRSIDHYEGGSMSRMEDRLIDVEDSFNYTITPETVHQFLKSTPINQNEYVPKGYTRLYNVDQRRQVLRIKVEICGALGFDLVLDEWYNQNYITPSMVAYLRLPRLSRRYPYTMEGCKVT</sequence>
<organism evidence="1 2">
    <name type="scientific">Solanum tuberosum</name>
    <name type="common">Potato</name>
    <dbReference type="NCBI Taxonomy" id="4113"/>
    <lineage>
        <taxon>Eukaryota</taxon>
        <taxon>Viridiplantae</taxon>
        <taxon>Streptophyta</taxon>
        <taxon>Embryophyta</taxon>
        <taxon>Tracheophyta</taxon>
        <taxon>Spermatophyta</taxon>
        <taxon>Magnoliopsida</taxon>
        <taxon>eudicotyledons</taxon>
        <taxon>Gunneridae</taxon>
        <taxon>Pentapetalae</taxon>
        <taxon>asterids</taxon>
        <taxon>lamiids</taxon>
        <taxon>Solanales</taxon>
        <taxon>Solanaceae</taxon>
        <taxon>Solanoideae</taxon>
        <taxon>Solaneae</taxon>
        <taxon>Solanum</taxon>
    </lineage>
</organism>